<gene>
    <name evidence="1" type="ORF">BN873_990019</name>
</gene>
<evidence type="ECO:0000313" key="1">
    <source>
        <dbReference type="EMBL" id="CDI04548.1"/>
    </source>
</evidence>
<proteinExistence type="predicted"/>
<protein>
    <submittedName>
        <fullName evidence="1">Uncharacterized protein</fullName>
    </submittedName>
</protein>
<comment type="caution">
    <text evidence="1">The sequence shown here is derived from an EMBL/GenBank/DDBJ whole genome shotgun (WGS) entry which is preliminary data.</text>
</comment>
<dbReference type="AlphaFoldDB" id="W6MEG0"/>
<evidence type="ECO:0000313" key="2">
    <source>
        <dbReference type="Proteomes" id="UP000035760"/>
    </source>
</evidence>
<sequence length="60" mass="7014">MSYRHVKGRNALWAMLWKQPLALKRAVAPAHDLNRASDQNQSTLKFLGCGTQRRRWANFF</sequence>
<reference evidence="1" key="1">
    <citation type="submission" date="2013-07" db="EMBL/GenBank/DDBJ databases">
        <authorList>
            <person name="McIlroy S."/>
        </authorList>
    </citation>
    <scope>NUCLEOTIDE SEQUENCE [LARGE SCALE GENOMIC DNA]</scope>
    <source>
        <strain evidence="1">Run_A_D11</strain>
    </source>
</reference>
<reference evidence="1" key="2">
    <citation type="submission" date="2014-03" db="EMBL/GenBank/DDBJ databases">
        <title>Candidatus Competibacter-lineage genomes retrieved from metagenomes reveal functional metabolic diversity.</title>
        <authorList>
            <person name="McIlroy S.J."/>
            <person name="Albertsen M."/>
            <person name="Andresen E.K."/>
            <person name="Saunders A.M."/>
            <person name="Kristiansen R."/>
            <person name="Stokholm-Bjerregaard M."/>
            <person name="Nielsen K.L."/>
            <person name="Nielsen P.H."/>
        </authorList>
    </citation>
    <scope>NUCLEOTIDE SEQUENCE</scope>
    <source>
        <strain evidence="1">Run_A_D11</strain>
    </source>
</reference>
<dbReference type="STRING" id="1400863.BN873_990019"/>
<keyword evidence="2" id="KW-1185">Reference proteome</keyword>
<organism evidence="1 2">
    <name type="scientific">Candidatus Competibacter denitrificans Run_A_D11</name>
    <dbReference type="NCBI Taxonomy" id="1400863"/>
    <lineage>
        <taxon>Bacteria</taxon>
        <taxon>Pseudomonadati</taxon>
        <taxon>Pseudomonadota</taxon>
        <taxon>Gammaproteobacteria</taxon>
        <taxon>Candidatus Competibacteraceae</taxon>
        <taxon>Candidatus Competibacter</taxon>
    </lineage>
</organism>
<dbReference type="EMBL" id="CBTJ020000112">
    <property type="protein sequence ID" value="CDI04548.1"/>
    <property type="molecule type" value="Genomic_DNA"/>
</dbReference>
<accession>W6MEG0</accession>
<dbReference type="Proteomes" id="UP000035760">
    <property type="component" value="Unassembled WGS sequence"/>
</dbReference>
<name>W6MEG0_9GAMM</name>